<dbReference type="GeneID" id="110244353"/>
<protein>
    <submittedName>
        <fullName evidence="2">Uncharacterized protein</fullName>
    </submittedName>
</protein>
<name>A0A913X393_EXADI</name>
<dbReference type="GO" id="GO:0005737">
    <property type="term" value="C:cytoplasm"/>
    <property type="evidence" value="ECO:0007669"/>
    <property type="project" value="TreeGrafter"/>
</dbReference>
<dbReference type="EnsemblMetazoa" id="XM_021050556.2">
    <property type="protein sequence ID" value="XP_020906215.1"/>
    <property type="gene ID" value="LOC110244353"/>
</dbReference>
<evidence type="ECO:0000313" key="2">
    <source>
        <dbReference type="EnsemblMetazoa" id="XP_020897902.1"/>
    </source>
</evidence>
<dbReference type="OMA" id="VSQCANI"/>
<comment type="similarity">
    <text evidence="1">Belongs to the dynein light chain Tctex-type family.</text>
</comment>
<dbReference type="PANTHER" id="PTHR21255:SF65">
    <property type="entry name" value="TCTEX1 DOMAIN-CONTAINING PROTEIN 2"/>
    <property type="match status" value="1"/>
</dbReference>
<dbReference type="KEGG" id="epa:110244353"/>
<dbReference type="RefSeq" id="XP_020897902.1">
    <property type="nucleotide sequence ID" value="XM_021042243.2"/>
</dbReference>
<dbReference type="CDD" id="cd21451">
    <property type="entry name" value="DLC-like_TCTEX1D"/>
    <property type="match status" value="1"/>
</dbReference>
<organism evidence="2 3">
    <name type="scientific">Exaiptasia diaphana</name>
    <name type="common">Tropical sea anemone</name>
    <name type="synonym">Aiptasia pulchella</name>
    <dbReference type="NCBI Taxonomy" id="2652724"/>
    <lineage>
        <taxon>Eukaryota</taxon>
        <taxon>Metazoa</taxon>
        <taxon>Cnidaria</taxon>
        <taxon>Anthozoa</taxon>
        <taxon>Hexacorallia</taxon>
        <taxon>Actiniaria</taxon>
        <taxon>Aiptasiidae</taxon>
        <taxon>Exaiptasia</taxon>
    </lineage>
</organism>
<dbReference type="AlphaFoldDB" id="A0A913X393"/>
<dbReference type="KEGG" id="epa:110236703"/>
<reference evidence="2" key="1">
    <citation type="submission" date="2022-11" db="UniProtKB">
        <authorList>
            <consortium name="EnsemblMetazoa"/>
        </authorList>
    </citation>
    <scope>IDENTIFICATION</scope>
</reference>
<accession>A0A913X393</accession>
<dbReference type="OrthoDB" id="10248487at2759"/>
<dbReference type="EnsemblMetazoa" id="XM_021042243.2">
    <property type="protein sequence ID" value="XP_020897902.1"/>
    <property type="gene ID" value="LOC110236703"/>
</dbReference>
<evidence type="ECO:0000256" key="1">
    <source>
        <dbReference type="ARBA" id="ARBA00005361"/>
    </source>
</evidence>
<dbReference type="GO" id="GO:0005868">
    <property type="term" value="C:cytoplasmic dynein complex"/>
    <property type="evidence" value="ECO:0007669"/>
    <property type="project" value="TreeGrafter"/>
</dbReference>
<dbReference type="PANTHER" id="PTHR21255">
    <property type="entry name" value="T-COMPLEX-ASSOCIATED-TESTIS-EXPRESSED 1/ DYNEIN LIGHT CHAIN"/>
    <property type="match status" value="1"/>
</dbReference>
<evidence type="ECO:0000313" key="3">
    <source>
        <dbReference type="Proteomes" id="UP000887567"/>
    </source>
</evidence>
<dbReference type="Proteomes" id="UP000887567">
    <property type="component" value="Unplaced"/>
</dbReference>
<sequence length="189" mass="21317">MTSLAASRKRSVTWNSLDPFFQQERRKEHLETSSINSLASGIAFFFDKSRPRSSTWHGGEDDEKAGFELDKTDCNSTANLKDFENDLEASEILRQIVSEELHKELDEKSYVNEDCVKQAAVITQAVETRVREITTKDTKVVAVAYIGEIRDQGIEITSQCLWDPESDSFATASFRNKSLFAVCTVFTVS</sequence>
<dbReference type="RefSeq" id="XP_020906215.1">
    <property type="nucleotide sequence ID" value="XM_021050556.2"/>
</dbReference>
<dbReference type="GO" id="GO:0007018">
    <property type="term" value="P:microtubule-based movement"/>
    <property type="evidence" value="ECO:0007669"/>
    <property type="project" value="TreeGrafter"/>
</dbReference>
<dbReference type="InterPro" id="IPR038586">
    <property type="entry name" value="Tctex-1-like_sf"/>
</dbReference>
<dbReference type="Pfam" id="PF03645">
    <property type="entry name" value="Tctex-1"/>
    <property type="match status" value="1"/>
</dbReference>
<proteinExistence type="inferred from homology"/>
<dbReference type="Gene3D" id="3.30.1140.40">
    <property type="entry name" value="Tctex-1"/>
    <property type="match status" value="1"/>
</dbReference>
<dbReference type="InterPro" id="IPR005334">
    <property type="entry name" value="Tctex-1-like"/>
</dbReference>
<dbReference type="GO" id="GO:0045505">
    <property type="term" value="F:dynein intermediate chain binding"/>
    <property type="evidence" value="ECO:0007669"/>
    <property type="project" value="TreeGrafter"/>
</dbReference>
<keyword evidence="3" id="KW-1185">Reference proteome</keyword>
<dbReference type="GeneID" id="110236703"/>